<dbReference type="Pfam" id="PF11823">
    <property type="entry name" value="Se_S_carrier"/>
    <property type="match status" value="1"/>
</dbReference>
<dbReference type="AlphaFoldDB" id="A0A1M6M9N0"/>
<proteinExistence type="predicted"/>
<evidence type="ECO:0000259" key="1">
    <source>
        <dbReference type="Pfam" id="PF11823"/>
    </source>
</evidence>
<dbReference type="RefSeq" id="WP_072906379.1">
    <property type="nucleotide sequence ID" value="NZ_FRAI01000006.1"/>
</dbReference>
<evidence type="ECO:0000313" key="2">
    <source>
        <dbReference type="EMBL" id="SHJ80119.1"/>
    </source>
</evidence>
<dbReference type="InterPro" id="IPR021778">
    <property type="entry name" value="Se/S_carrier-like"/>
</dbReference>
<dbReference type="OrthoDB" id="3192849at2"/>
<name>A0A1M6M9N0_9FIRM</name>
<keyword evidence="3" id="KW-1185">Reference proteome</keyword>
<dbReference type="STRING" id="1120989.SAMN02745227_00727"/>
<sequence>MKYKLLAFDSNYDSLLAEDLLTKKGIDIDPIPIPRNLRKDCNLGLKIKVEDLNRVKSALAGKIQYDIYDY</sequence>
<dbReference type="Proteomes" id="UP000243547">
    <property type="component" value="Unassembled WGS sequence"/>
</dbReference>
<accession>A0A1M6M9N0</accession>
<dbReference type="EMBL" id="FRAI01000006">
    <property type="protein sequence ID" value="SHJ80119.1"/>
    <property type="molecule type" value="Genomic_DNA"/>
</dbReference>
<evidence type="ECO:0000313" key="3">
    <source>
        <dbReference type="Proteomes" id="UP000243547"/>
    </source>
</evidence>
<reference evidence="3" key="1">
    <citation type="submission" date="2016-11" db="EMBL/GenBank/DDBJ databases">
        <authorList>
            <person name="Varghese N."/>
            <person name="Submissions S."/>
        </authorList>
    </citation>
    <scope>NUCLEOTIDE SEQUENCE [LARGE SCALE GENOMIC DNA]</scope>
    <source>
        <strain evidence="3">DSM 14826</strain>
    </source>
</reference>
<organism evidence="2 3">
    <name type="scientific">Anaerobranca californiensis DSM 14826</name>
    <dbReference type="NCBI Taxonomy" id="1120989"/>
    <lineage>
        <taxon>Bacteria</taxon>
        <taxon>Bacillati</taxon>
        <taxon>Bacillota</taxon>
        <taxon>Clostridia</taxon>
        <taxon>Eubacteriales</taxon>
        <taxon>Proteinivoracaceae</taxon>
        <taxon>Anaerobranca</taxon>
    </lineage>
</organism>
<protein>
    <recommendedName>
        <fullName evidence="1">Putative Se/S carrier protein-like domain-containing protein</fullName>
    </recommendedName>
</protein>
<feature type="domain" description="Putative Se/S carrier protein-like" evidence="1">
    <location>
        <begin position="5"/>
        <end position="61"/>
    </location>
</feature>
<gene>
    <name evidence="2" type="ORF">SAMN02745227_00727</name>
</gene>